<feature type="binding site" evidence="14">
    <location>
        <position position="136"/>
    </location>
    <ligand>
        <name>FAD</name>
        <dbReference type="ChEBI" id="CHEBI:57692"/>
    </ligand>
</feature>
<comment type="subunit">
    <text evidence="2">Homotetramer.</text>
</comment>
<feature type="domain" description="FAD/NAD(P)-binding" evidence="17">
    <location>
        <begin position="91"/>
        <end position="418"/>
    </location>
</feature>
<dbReference type="SUPFAM" id="SSF55424">
    <property type="entry name" value="FAD/NAD-linked reductases, dimerisation (C-terminal) domain"/>
    <property type="match status" value="1"/>
</dbReference>
<evidence type="ECO:0000313" key="18">
    <source>
        <dbReference type="EMBL" id="NKY21098.1"/>
    </source>
</evidence>
<evidence type="ECO:0000313" key="19">
    <source>
        <dbReference type="Proteomes" id="UP000581206"/>
    </source>
</evidence>
<proteinExistence type="inferred from homology"/>
<dbReference type="PANTHER" id="PTHR43014">
    <property type="entry name" value="MERCURIC REDUCTASE"/>
    <property type="match status" value="1"/>
</dbReference>
<evidence type="ECO:0000256" key="11">
    <source>
        <dbReference type="ARBA" id="ARBA00076614"/>
    </source>
</evidence>
<dbReference type="GO" id="GO:0050660">
    <property type="term" value="F:flavin adenine dinucleotide binding"/>
    <property type="evidence" value="ECO:0007669"/>
    <property type="project" value="TreeGrafter"/>
</dbReference>
<evidence type="ECO:0000256" key="9">
    <source>
        <dbReference type="ARBA" id="ARBA00048983"/>
    </source>
</evidence>
<name>A0A7X6QXI1_9CELL</name>
<protein>
    <recommendedName>
        <fullName evidence="10">NAD(P)H dehydrogenase (quinone)</fullName>
        <ecNumber evidence="3">1.6.5.2</ecNumber>
    </recommendedName>
    <alternativeName>
        <fullName evidence="13">NAD(P)H quinone reductase</fullName>
    </alternativeName>
    <alternativeName>
        <fullName evidence="11">NAD(P)H: menadione oxidoreductase</fullName>
    </alternativeName>
    <alternativeName>
        <fullName evidence="12">NADH-menadione reductase</fullName>
    </alternativeName>
</protein>
<comment type="catalytic activity">
    <reaction evidence="9">
        <text>a quinone + NADPH + H(+) = a quinol + NADP(+)</text>
        <dbReference type="Rhea" id="RHEA:46164"/>
        <dbReference type="ChEBI" id="CHEBI:15378"/>
        <dbReference type="ChEBI" id="CHEBI:24646"/>
        <dbReference type="ChEBI" id="CHEBI:57783"/>
        <dbReference type="ChEBI" id="CHEBI:58349"/>
        <dbReference type="ChEBI" id="CHEBI:132124"/>
        <dbReference type="EC" id="1.6.5.2"/>
    </reaction>
</comment>
<dbReference type="PANTHER" id="PTHR43014:SF1">
    <property type="entry name" value="NAD(P)H DEHYDROGENASE (QUINONE)"/>
    <property type="match status" value="1"/>
</dbReference>
<evidence type="ECO:0000256" key="4">
    <source>
        <dbReference type="ARBA" id="ARBA00022630"/>
    </source>
</evidence>
<dbReference type="FunFam" id="3.50.50.60:FF:000054">
    <property type="entry name" value="Flavoprotein disulfide reductase"/>
    <property type="match status" value="1"/>
</dbReference>
<dbReference type="Pfam" id="PF02852">
    <property type="entry name" value="Pyr_redox_dim"/>
    <property type="match status" value="1"/>
</dbReference>
<dbReference type="Pfam" id="PF07992">
    <property type="entry name" value="Pyr_redox_2"/>
    <property type="match status" value="1"/>
</dbReference>
<dbReference type="PRINTS" id="PR00368">
    <property type="entry name" value="FADPNR"/>
</dbReference>
<keyword evidence="19" id="KW-1185">Reference proteome</keyword>
<keyword evidence="5 14" id="KW-0274">FAD</keyword>
<feature type="compositionally biased region" description="Basic residues" evidence="15">
    <location>
        <begin position="55"/>
        <end position="64"/>
    </location>
</feature>
<evidence type="ECO:0000256" key="6">
    <source>
        <dbReference type="ARBA" id="ARBA00023002"/>
    </source>
</evidence>
<dbReference type="InterPro" id="IPR023753">
    <property type="entry name" value="FAD/NAD-binding_dom"/>
</dbReference>
<feature type="binding site" evidence="14">
    <location>
        <position position="214"/>
    </location>
    <ligand>
        <name>FAD</name>
        <dbReference type="ChEBI" id="CHEBI:57692"/>
    </ligand>
</feature>
<evidence type="ECO:0000256" key="8">
    <source>
        <dbReference type="ARBA" id="ARBA00047678"/>
    </source>
</evidence>
<keyword evidence="7 14" id="KW-0520">NAD</keyword>
<dbReference type="InterPro" id="IPR036188">
    <property type="entry name" value="FAD/NAD-bd_sf"/>
</dbReference>
<dbReference type="InterPro" id="IPR016156">
    <property type="entry name" value="FAD/NAD-linked_Rdtase_dimer_sf"/>
</dbReference>
<feature type="region of interest" description="Disordered" evidence="15">
    <location>
        <begin position="28"/>
        <end position="88"/>
    </location>
</feature>
<dbReference type="NCBIfam" id="NF005883">
    <property type="entry name" value="PRK07845.1"/>
    <property type="match status" value="1"/>
</dbReference>
<dbReference type="Gene3D" id="3.30.390.30">
    <property type="match status" value="1"/>
</dbReference>
<organism evidence="18 19">
    <name type="scientific">Cellulomonas denverensis</name>
    <dbReference type="NCBI Taxonomy" id="264297"/>
    <lineage>
        <taxon>Bacteria</taxon>
        <taxon>Bacillati</taxon>
        <taxon>Actinomycetota</taxon>
        <taxon>Actinomycetes</taxon>
        <taxon>Micrococcales</taxon>
        <taxon>Cellulomonadaceae</taxon>
        <taxon>Cellulomonas</taxon>
    </lineage>
</organism>
<dbReference type="InterPro" id="IPR001100">
    <property type="entry name" value="Pyr_nuc-diS_OxRdtase"/>
</dbReference>
<comment type="cofactor">
    <cofactor evidence="14">
        <name>FAD</name>
        <dbReference type="ChEBI" id="CHEBI:57692"/>
    </cofactor>
    <text evidence="14">Binds 1 FAD per subunit.</text>
</comment>
<dbReference type="EC" id="1.6.5.2" evidence="3"/>
<accession>A0A7X6QXI1</accession>
<evidence type="ECO:0000256" key="2">
    <source>
        <dbReference type="ARBA" id="ARBA00011881"/>
    </source>
</evidence>
<evidence type="ECO:0000256" key="12">
    <source>
        <dbReference type="ARBA" id="ARBA00077506"/>
    </source>
</evidence>
<gene>
    <name evidence="18" type="ORF">HGA03_00270</name>
</gene>
<dbReference type="SUPFAM" id="SSF51905">
    <property type="entry name" value="FAD/NAD(P)-binding domain"/>
    <property type="match status" value="1"/>
</dbReference>
<evidence type="ECO:0000256" key="1">
    <source>
        <dbReference type="ARBA" id="ARBA00007532"/>
    </source>
</evidence>
<dbReference type="PIRSF" id="PIRSF000350">
    <property type="entry name" value="Mercury_reductase_MerA"/>
    <property type="match status" value="1"/>
</dbReference>
<evidence type="ECO:0000256" key="13">
    <source>
        <dbReference type="ARBA" id="ARBA00079404"/>
    </source>
</evidence>
<dbReference type="PRINTS" id="PR00411">
    <property type="entry name" value="PNDRDTASEI"/>
</dbReference>
<keyword evidence="14" id="KW-0547">Nucleotide-binding</keyword>
<reference evidence="18 19" key="1">
    <citation type="submission" date="2020-04" db="EMBL/GenBank/DDBJ databases">
        <title>MicrobeNet Type strains.</title>
        <authorList>
            <person name="Nicholson A.C."/>
        </authorList>
    </citation>
    <scope>NUCLEOTIDE SEQUENCE [LARGE SCALE GENOMIC DNA]</scope>
    <source>
        <strain evidence="18 19">ATCC BAA-788</strain>
    </source>
</reference>
<evidence type="ECO:0000256" key="5">
    <source>
        <dbReference type="ARBA" id="ARBA00022827"/>
    </source>
</evidence>
<dbReference type="AlphaFoldDB" id="A0A7X6QXI1"/>
<evidence type="ECO:0000256" key="14">
    <source>
        <dbReference type="PIRSR" id="PIRSR000350-3"/>
    </source>
</evidence>
<keyword evidence="4" id="KW-0285">Flavoprotein</keyword>
<evidence type="ECO:0000259" key="17">
    <source>
        <dbReference type="Pfam" id="PF07992"/>
    </source>
</evidence>
<dbReference type="EMBL" id="JAAXOX010000001">
    <property type="protein sequence ID" value="NKY21098.1"/>
    <property type="molecule type" value="Genomic_DNA"/>
</dbReference>
<feature type="domain" description="Pyridine nucleotide-disulphide oxidoreductase dimerisation" evidence="16">
    <location>
        <begin position="439"/>
        <end position="545"/>
    </location>
</feature>
<keyword evidence="6" id="KW-0560">Oxidoreductase</keyword>
<feature type="binding site" evidence="14">
    <location>
        <begin position="275"/>
        <end position="282"/>
    </location>
    <ligand>
        <name>NAD(+)</name>
        <dbReference type="ChEBI" id="CHEBI:57540"/>
    </ligand>
</feature>
<evidence type="ECO:0000256" key="10">
    <source>
        <dbReference type="ARBA" id="ARBA00072193"/>
    </source>
</evidence>
<evidence type="ECO:0000259" key="16">
    <source>
        <dbReference type="Pfam" id="PF02852"/>
    </source>
</evidence>
<evidence type="ECO:0000256" key="7">
    <source>
        <dbReference type="ARBA" id="ARBA00023027"/>
    </source>
</evidence>
<evidence type="ECO:0000256" key="15">
    <source>
        <dbReference type="SAM" id="MobiDB-lite"/>
    </source>
</evidence>
<dbReference type="Proteomes" id="UP000581206">
    <property type="component" value="Unassembled WGS sequence"/>
</dbReference>
<feature type="compositionally biased region" description="Low complexity" evidence="15">
    <location>
        <begin position="28"/>
        <end position="41"/>
    </location>
</feature>
<evidence type="ECO:0000256" key="3">
    <source>
        <dbReference type="ARBA" id="ARBA00012648"/>
    </source>
</evidence>
<comment type="similarity">
    <text evidence="1">Belongs to the class-I pyridine nucleotide-disulfide oxidoreductase family.</text>
</comment>
<feature type="binding site" evidence="14">
    <location>
        <position position="362"/>
    </location>
    <ligand>
        <name>NAD(+)</name>
        <dbReference type="ChEBI" id="CHEBI:57540"/>
    </ligand>
</feature>
<dbReference type="InterPro" id="IPR004099">
    <property type="entry name" value="Pyr_nucl-diS_OxRdtase_dimer"/>
</dbReference>
<sequence>MSCRATPVSSARAAAASAAICIGSAVGSSRRASSAIGVSSGEWESAGVEQQTRLPARRGRGAARTRHDVPVTQSPQPPAPIIDDDARPPQRVVVIGGGPGGYEAALVARRLGADVTVVERSGLGGAAVLTDVVPSKTLIATAEWMTIAERAPELGIRVAVPAGTEEGPVAAGERRHSIDMAQVNARVRELAAAQSQDILGRLEREGVQVIAGHGRLDGPDRVSVDGRSLDADAVLLATGATPRTLPDAQPDGERILTWTQLYRLDALPERLIVVGSGVTGAEFAGAYVSLGSQVVLVSSRDRVLPGEDADAAEMLEEVFRSRGMEVVPRSRATAAERTADGVRVTLSDGRVITGSHVLLAVGSVPNTADLGLETAGVRTTRSGHIEVDKVSRTAARGVYAAGDVTGVLPLASVAAMQGRIAMSHALGDAVSPLSLRSVAANIFTAPEIATVGGSEASLTERGAHFVTNTLPLARNPRAKMLGVRDGFVKLFAHPVSGTVLGGVVVAPRASELIFPITLAVSHGLTVDDVASAFTVYPSLSGSIAEVARVLHSPES</sequence>
<dbReference type="GO" id="GO:0003955">
    <property type="term" value="F:NAD(P)H dehydrogenase (quinone) activity"/>
    <property type="evidence" value="ECO:0007669"/>
    <property type="project" value="UniProtKB-EC"/>
</dbReference>
<comment type="catalytic activity">
    <reaction evidence="8">
        <text>a quinone + NADH + H(+) = a quinol + NAD(+)</text>
        <dbReference type="Rhea" id="RHEA:46160"/>
        <dbReference type="ChEBI" id="CHEBI:15378"/>
        <dbReference type="ChEBI" id="CHEBI:24646"/>
        <dbReference type="ChEBI" id="CHEBI:57540"/>
        <dbReference type="ChEBI" id="CHEBI:57945"/>
        <dbReference type="ChEBI" id="CHEBI:132124"/>
        <dbReference type="EC" id="1.6.5.2"/>
    </reaction>
</comment>
<dbReference type="Gene3D" id="3.50.50.60">
    <property type="entry name" value="FAD/NAD(P)-binding domain"/>
    <property type="match status" value="2"/>
</dbReference>
<comment type="caution">
    <text evidence="18">The sequence shown here is derived from an EMBL/GenBank/DDBJ whole genome shotgun (WGS) entry which is preliminary data.</text>
</comment>
<feature type="binding site" evidence="14">
    <location>
        <position position="403"/>
    </location>
    <ligand>
        <name>FAD</name>
        <dbReference type="ChEBI" id="CHEBI:57692"/>
    </ligand>
</feature>